<dbReference type="PANTHER" id="PTHR43328">
    <property type="entry name" value="ACETYLTRANSFERASE-RELATED"/>
    <property type="match status" value="1"/>
</dbReference>
<dbReference type="RefSeq" id="WP_015029157.1">
    <property type="nucleotide sequence ID" value="NC_018748.1"/>
</dbReference>
<sequence>MSQDYTLRQWRLGDEESLVRNANNYKIWKNLKDIFPNPYTIEDAGAWVKMATDSEETFAIVIDNEAVGGIGILLKEDIYQKNAEIGYWLGEDYWGKGIISSAIPKIVDYTFKKYDIHRIYAGVFEYNLASMRALEKAGFEKEAILKESLFKEGHFYDEHIYAKFK</sequence>
<dbReference type="SUPFAM" id="SSF55729">
    <property type="entry name" value="Acyl-CoA N-acyltransferases (Nat)"/>
    <property type="match status" value="1"/>
</dbReference>
<dbReference type="InterPro" id="IPR016181">
    <property type="entry name" value="Acyl_CoA_acyltransferase"/>
</dbReference>
<dbReference type="PANTHER" id="PTHR43328:SF1">
    <property type="entry name" value="N-ACETYLTRANSFERASE DOMAIN-CONTAINING PROTEIN"/>
    <property type="match status" value="1"/>
</dbReference>
<reference evidence="2 3" key="1">
    <citation type="submission" date="2011-07" db="EMBL/GenBank/DDBJ databases">
        <title>The complete genome of chromosome of Emticicia oligotrophica DSM 17448.</title>
        <authorList>
            <consortium name="US DOE Joint Genome Institute (JGI-PGF)"/>
            <person name="Lucas S."/>
            <person name="Han J."/>
            <person name="Lapidus A."/>
            <person name="Bruce D."/>
            <person name="Goodwin L."/>
            <person name="Pitluck S."/>
            <person name="Peters L."/>
            <person name="Kyrpides N."/>
            <person name="Mavromatis K."/>
            <person name="Ivanova N."/>
            <person name="Ovchinnikova G."/>
            <person name="Teshima H."/>
            <person name="Detter J.C."/>
            <person name="Tapia R."/>
            <person name="Han C."/>
            <person name="Land M."/>
            <person name="Hauser L."/>
            <person name="Markowitz V."/>
            <person name="Cheng J.-F."/>
            <person name="Hugenholtz P."/>
            <person name="Woyke T."/>
            <person name="Wu D."/>
            <person name="Tindall B."/>
            <person name="Pomrenke H."/>
            <person name="Brambilla E."/>
            <person name="Klenk H.-P."/>
            <person name="Eisen J.A."/>
        </authorList>
    </citation>
    <scope>NUCLEOTIDE SEQUENCE [LARGE SCALE GENOMIC DNA]</scope>
    <source>
        <strain evidence="2 3">DSM 17448</strain>
    </source>
</reference>
<name>A0ABM5N210_EMTOG</name>
<protein>
    <submittedName>
        <fullName evidence="2">GCN5-related N-acetyltransferase</fullName>
    </submittedName>
</protein>
<dbReference type="Pfam" id="PF13302">
    <property type="entry name" value="Acetyltransf_3"/>
    <property type="match status" value="1"/>
</dbReference>
<accession>A0ABM5N210</accession>
<gene>
    <name evidence="2" type="ordered locus">Emtol_2322</name>
</gene>
<evidence type="ECO:0000259" key="1">
    <source>
        <dbReference type="PROSITE" id="PS51186"/>
    </source>
</evidence>
<dbReference type="EMBL" id="CP002961">
    <property type="protein sequence ID" value="AFK03460.1"/>
    <property type="molecule type" value="Genomic_DNA"/>
</dbReference>
<organism evidence="2 3">
    <name type="scientific">Emticicia oligotrophica (strain DSM 17448 / CIP 109782 / MTCC 6937 / GPTSA100-15)</name>
    <dbReference type="NCBI Taxonomy" id="929562"/>
    <lineage>
        <taxon>Bacteria</taxon>
        <taxon>Pseudomonadati</taxon>
        <taxon>Bacteroidota</taxon>
        <taxon>Cytophagia</taxon>
        <taxon>Cytophagales</taxon>
        <taxon>Leadbetterellaceae</taxon>
        <taxon>Emticicia</taxon>
    </lineage>
</organism>
<dbReference type="PROSITE" id="PS51186">
    <property type="entry name" value="GNAT"/>
    <property type="match status" value="1"/>
</dbReference>
<dbReference type="InterPro" id="IPR000182">
    <property type="entry name" value="GNAT_dom"/>
</dbReference>
<evidence type="ECO:0000313" key="3">
    <source>
        <dbReference type="Proteomes" id="UP000002875"/>
    </source>
</evidence>
<evidence type="ECO:0000313" key="2">
    <source>
        <dbReference type="EMBL" id="AFK03460.1"/>
    </source>
</evidence>
<feature type="domain" description="N-acetyltransferase" evidence="1">
    <location>
        <begin position="17"/>
        <end position="165"/>
    </location>
</feature>
<proteinExistence type="predicted"/>
<dbReference type="Proteomes" id="UP000002875">
    <property type="component" value="Chromosome"/>
</dbReference>
<dbReference type="Gene3D" id="3.40.630.30">
    <property type="match status" value="1"/>
</dbReference>
<keyword evidence="3" id="KW-1185">Reference proteome</keyword>